<organism evidence="2 3">
    <name type="scientific">Tetrapyrgos nigripes</name>
    <dbReference type="NCBI Taxonomy" id="182062"/>
    <lineage>
        <taxon>Eukaryota</taxon>
        <taxon>Fungi</taxon>
        <taxon>Dikarya</taxon>
        <taxon>Basidiomycota</taxon>
        <taxon>Agaricomycotina</taxon>
        <taxon>Agaricomycetes</taxon>
        <taxon>Agaricomycetidae</taxon>
        <taxon>Agaricales</taxon>
        <taxon>Marasmiineae</taxon>
        <taxon>Marasmiaceae</taxon>
        <taxon>Tetrapyrgos</taxon>
    </lineage>
</organism>
<comment type="caution">
    <text evidence="2">The sequence shown here is derived from an EMBL/GenBank/DDBJ whole genome shotgun (WGS) entry which is preliminary data.</text>
</comment>
<name>A0A8H5GKR8_9AGAR</name>
<protein>
    <submittedName>
        <fullName evidence="2">Uncharacterized protein</fullName>
    </submittedName>
</protein>
<accession>A0A8H5GKR8</accession>
<proteinExistence type="predicted"/>
<gene>
    <name evidence="2" type="ORF">D9758_008963</name>
</gene>
<evidence type="ECO:0000313" key="2">
    <source>
        <dbReference type="EMBL" id="KAF5366539.1"/>
    </source>
</evidence>
<sequence length="182" mass="20779">MVTIALKVVDCILRQLQEQFMQIEFIGKLPSAVPSHAEWGLRCGGQIGSHYWICCTRSYRRTWYFADVTSSLKFLTINVDHPRIFEAAHRTMEVITHKNIPSNIPRHLNEYQQAKALFEHVYESYSQAVPVGLNGVSPREPKKTSSNDKLFESLWNEMPSDSEDESLSDIQGSSSQTSDELE</sequence>
<dbReference type="AlphaFoldDB" id="A0A8H5GKR8"/>
<dbReference type="OrthoDB" id="3264316at2759"/>
<evidence type="ECO:0000313" key="3">
    <source>
        <dbReference type="Proteomes" id="UP000559256"/>
    </source>
</evidence>
<feature type="compositionally biased region" description="Polar residues" evidence="1">
    <location>
        <begin position="168"/>
        <end position="182"/>
    </location>
</feature>
<dbReference type="EMBL" id="JAACJM010000022">
    <property type="protein sequence ID" value="KAF5366539.1"/>
    <property type="molecule type" value="Genomic_DNA"/>
</dbReference>
<evidence type="ECO:0000256" key="1">
    <source>
        <dbReference type="SAM" id="MobiDB-lite"/>
    </source>
</evidence>
<dbReference type="Proteomes" id="UP000559256">
    <property type="component" value="Unassembled WGS sequence"/>
</dbReference>
<feature type="region of interest" description="Disordered" evidence="1">
    <location>
        <begin position="133"/>
        <end position="182"/>
    </location>
</feature>
<keyword evidence="3" id="KW-1185">Reference proteome</keyword>
<reference evidence="2 3" key="1">
    <citation type="journal article" date="2020" name="ISME J.">
        <title>Uncovering the hidden diversity of litter-decomposition mechanisms in mushroom-forming fungi.</title>
        <authorList>
            <person name="Floudas D."/>
            <person name="Bentzer J."/>
            <person name="Ahren D."/>
            <person name="Johansson T."/>
            <person name="Persson P."/>
            <person name="Tunlid A."/>
        </authorList>
    </citation>
    <scope>NUCLEOTIDE SEQUENCE [LARGE SCALE GENOMIC DNA]</scope>
    <source>
        <strain evidence="2 3">CBS 291.85</strain>
    </source>
</reference>
<feature type="compositionally biased region" description="Basic and acidic residues" evidence="1">
    <location>
        <begin position="139"/>
        <end position="151"/>
    </location>
</feature>